<evidence type="ECO:0008006" key="3">
    <source>
        <dbReference type="Google" id="ProtNLM"/>
    </source>
</evidence>
<dbReference type="EMBL" id="SNYH01000001">
    <property type="protein sequence ID" value="TDQ30083.1"/>
    <property type="molecule type" value="Genomic_DNA"/>
</dbReference>
<accession>A0A4R6THK8</accession>
<gene>
    <name evidence="1" type="ORF">DFQ07_0419</name>
</gene>
<name>A0A4R6THK8_9FLAO</name>
<keyword evidence="2" id="KW-1185">Reference proteome</keyword>
<dbReference type="Proteomes" id="UP000295390">
    <property type="component" value="Unassembled WGS sequence"/>
</dbReference>
<proteinExistence type="predicted"/>
<organism evidence="1 2">
    <name type="scientific">Tenacibaculum caenipelagi</name>
    <dbReference type="NCBI Taxonomy" id="1325435"/>
    <lineage>
        <taxon>Bacteria</taxon>
        <taxon>Pseudomonadati</taxon>
        <taxon>Bacteroidota</taxon>
        <taxon>Flavobacteriia</taxon>
        <taxon>Flavobacteriales</taxon>
        <taxon>Flavobacteriaceae</taxon>
        <taxon>Tenacibaculum</taxon>
    </lineage>
</organism>
<comment type="caution">
    <text evidence="1">The sequence shown here is derived from an EMBL/GenBank/DDBJ whole genome shotgun (WGS) entry which is preliminary data.</text>
</comment>
<dbReference type="PROSITE" id="PS51257">
    <property type="entry name" value="PROKAR_LIPOPROTEIN"/>
    <property type="match status" value="1"/>
</dbReference>
<dbReference type="AlphaFoldDB" id="A0A4R6THK8"/>
<protein>
    <recommendedName>
        <fullName evidence="3">Lipocalin-like protein</fullName>
    </recommendedName>
</protein>
<evidence type="ECO:0000313" key="2">
    <source>
        <dbReference type="Proteomes" id="UP000295390"/>
    </source>
</evidence>
<reference evidence="1 2" key="1">
    <citation type="submission" date="2019-03" db="EMBL/GenBank/DDBJ databases">
        <title>Genomic Encyclopedia of Type Strains, Phase III (KMG-III): the genomes of soil and plant-associated and newly described type strains.</title>
        <authorList>
            <person name="Whitman W."/>
        </authorList>
    </citation>
    <scope>NUCLEOTIDE SEQUENCE [LARGE SCALE GENOMIC DNA]</scope>
    <source>
        <strain evidence="1 2">CECT 8283</strain>
    </source>
</reference>
<evidence type="ECO:0000313" key="1">
    <source>
        <dbReference type="EMBL" id="TDQ30083.1"/>
    </source>
</evidence>
<sequence length="144" mass="17135">MMRFLLLFITGFLLFSCQNTTEFKKPTWLFGKWKRINNQPDKFTYEFWNDDFSGIGFTLKEKDTVFKEVLHIITKNDSLFLQVTGVNENPTLFAFIQQTDTSFTAENKQNEFPKTIHYWKENNQLKAKVANDEFSIDFVFEKTK</sequence>